<keyword evidence="3" id="KW-0238">DNA-binding</keyword>
<keyword evidence="4" id="KW-0804">Transcription</keyword>
<evidence type="ECO:0000256" key="2">
    <source>
        <dbReference type="ARBA" id="ARBA00023015"/>
    </source>
</evidence>
<dbReference type="SUPFAM" id="SSF54171">
    <property type="entry name" value="DNA-binding domain"/>
    <property type="match status" value="1"/>
</dbReference>
<evidence type="ECO:0000313" key="7">
    <source>
        <dbReference type="EMBL" id="CAI2359420.1"/>
    </source>
</evidence>
<keyword evidence="2" id="KW-0805">Transcription regulation</keyword>
<proteinExistence type="predicted"/>
<dbReference type="GO" id="GO:0005634">
    <property type="term" value="C:nucleus"/>
    <property type="evidence" value="ECO:0007669"/>
    <property type="project" value="UniProtKB-SubCell"/>
</dbReference>
<dbReference type="PROSITE" id="PS51032">
    <property type="entry name" value="AP2_ERF"/>
    <property type="match status" value="1"/>
</dbReference>
<dbReference type="Proteomes" id="UP001295684">
    <property type="component" value="Unassembled WGS sequence"/>
</dbReference>
<dbReference type="Gene3D" id="3.30.730.10">
    <property type="entry name" value="AP2/ERF domain"/>
    <property type="match status" value="1"/>
</dbReference>
<evidence type="ECO:0000256" key="1">
    <source>
        <dbReference type="ARBA" id="ARBA00004123"/>
    </source>
</evidence>
<organism evidence="7 8">
    <name type="scientific">Euplotes crassus</name>
    <dbReference type="NCBI Taxonomy" id="5936"/>
    <lineage>
        <taxon>Eukaryota</taxon>
        <taxon>Sar</taxon>
        <taxon>Alveolata</taxon>
        <taxon>Ciliophora</taxon>
        <taxon>Intramacronucleata</taxon>
        <taxon>Spirotrichea</taxon>
        <taxon>Hypotrichia</taxon>
        <taxon>Euplotida</taxon>
        <taxon>Euplotidae</taxon>
        <taxon>Moneuplotes</taxon>
    </lineage>
</organism>
<comment type="subcellular location">
    <subcellularLocation>
        <location evidence="1">Nucleus</location>
    </subcellularLocation>
</comment>
<evidence type="ECO:0000313" key="8">
    <source>
        <dbReference type="Proteomes" id="UP001295684"/>
    </source>
</evidence>
<evidence type="ECO:0000259" key="6">
    <source>
        <dbReference type="PROSITE" id="PS51032"/>
    </source>
</evidence>
<sequence>MPFVPQWDYQELLIEFQTIYCICPPSIESITNHKCYELPLEIKREKSTPSSLITDTRSESSVREKESHPELKNLVFKITRAKPSNGAHNILKRCKESNQAKVLQKRKSRAPKLEIRQRLIRLRQRILEKNISGFTASVKRTRYTTNKYLGRRSKYIGISKNNTNWQALINVNHAKKYIGTFLHELDAARTYDLYSVAMQGEKGLLNFSYTDSEMVEMISYFLDHGSVNPQHNLSI</sequence>
<evidence type="ECO:0000256" key="4">
    <source>
        <dbReference type="ARBA" id="ARBA00023163"/>
    </source>
</evidence>
<gene>
    <name evidence="7" type="ORF">ECRASSUSDP1_LOCUS711</name>
</gene>
<name>A0AAD1U143_EUPCR</name>
<dbReference type="SMART" id="SM00380">
    <property type="entry name" value="AP2"/>
    <property type="match status" value="1"/>
</dbReference>
<evidence type="ECO:0000256" key="5">
    <source>
        <dbReference type="ARBA" id="ARBA00023242"/>
    </source>
</evidence>
<accession>A0AAD1U143</accession>
<dbReference type="GO" id="GO:0003700">
    <property type="term" value="F:DNA-binding transcription factor activity"/>
    <property type="evidence" value="ECO:0007669"/>
    <property type="project" value="InterPro"/>
</dbReference>
<evidence type="ECO:0000256" key="3">
    <source>
        <dbReference type="ARBA" id="ARBA00023125"/>
    </source>
</evidence>
<protein>
    <recommendedName>
        <fullName evidence="6">AP2/ERF domain-containing protein</fullName>
    </recommendedName>
</protein>
<dbReference type="InterPro" id="IPR036955">
    <property type="entry name" value="AP2/ERF_dom_sf"/>
</dbReference>
<reference evidence="7" key="1">
    <citation type="submission" date="2023-07" db="EMBL/GenBank/DDBJ databases">
        <authorList>
            <consortium name="AG Swart"/>
            <person name="Singh M."/>
            <person name="Singh A."/>
            <person name="Seah K."/>
            <person name="Emmerich C."/>
        </authorList>
    </citation>
    <scope>NUCLEOTIDE SEQUENCE</scope>
    <source>
        <strain evidence="7">DP1</strain>
    </source>
</reference>
<comment type="caution">
    <text evidence="7">The sequence shown here is derived from an EMBL/GenBank/DDBJ whole genome shotgun (WGS) entry which is preliminary data.</text>
</comment>
<feature type="domain" description="AP2/ERF" evidence="6">
    <location>
        <begin position="147"/>
        <end position="208"/>
    </location>
</feature>
<dbReference type="InterPro" id="IPR001471">
    <property type="entry name" value="AP2/ERF_dom"/>
</dbReference>
<dbReference type="EMBL" id="CAMPGE010000668">
    <property type="protein sequence ID" value="CAI2359420.1"/>
    <property type="molecule type" value="Genomic_DNA"/>
</dbReference>
<dbReference type="GO" id="GO:0003677">
    <property type="term" value="F:DNA binding"/>
    <property type="evidence" value="ECO:0007669"/>
    <property type="project" value="UniProtKB-KW"/>
</dbReference>
<keyword evidence="5" id="KW-0539">Nucleus</keyword>
<dbReference type="InterPro" id="IPR016177">
    <property type="entry name" value="DNA-bd_dom_sf"/>
</dbReference>
<dbReference type="AlphaFoldDB" id="A0AAD1U143"/>
<keyword evidence="8" id="KW-1185">Reference proteome</keyword>